<dbReference type="PROSITE" id="PS01283">
    <property type="entry name" value="TBOX_1"/>
    <property type="match status" value="1"/>
</dbReference>
<organism evidence="9">
    <name type="scientific">Amphimedon queenslandica</name>
    <name type="common">Sponge</name>
    <dbReference type="NCBI Taxonomy" id="400682"/>
    <lineage>
        <taxon>Eukaryota</taxon>
        <taxon>Metazoa</taxon>
        <taxon>Porifera</taxon>
        <taxon>Demospongiae</taxon>
        <taxon>Heteroscleromorpha</taxon>
        <taxon>Haplosclerida</taxon>
        <taxon>Niphatidae</taxon>
        <taxon>Amphimedon</taxon>
    </lineage>
</organism>
<dbReference type="InterPro" id="IPR046360">
    <property type="entry name" value="T-box_DNA-bd"/>
</dbReference>
<evidence type="ECO:0000256" key="3">
    <source>
        <dbReference type="ARBA" id="ARBA00023125"/>
    </source>
</evidence>
<reference evidence="11" key="3">
    <citation type="journal article" date="2010" name="Nature">
        <title>The Amphimedon queenslandica genome and the evolution of animal complexity.</title>
        <authorList>
            <person name="Srivastava M."/>
            <person name="Simakov O."/>
            <person name="Chapman J."/>
            <person name="Fahey B."/>
            <person name="Gauthier M.E."/>
            <person name="Mitros T."/>
            <person name="Richards G.S."/>
            <person name="Conaco C."/>
            <person name="Dacre M."/>
            <person name="Hellsten U."/>
            <person name="Larroux C."/>
            <person name="Putnam N.H."/>
            <person name="Stanke M."/>
            <person name="Adamska M."/>
            <person name="Darling A."/>
            <person name="Degnan S.M."/>
            <person name="Oakley T.H."/>
            <person name="Plachetzki D.C."/>
            <person name="Zhai Y."/>
            <person name="Adamski M."/>
            <person name="Calcino A."/>
            <person name="Cummins S.F."/>
            <person name="Goodstein D.M."/>
            <person name="Harris C."/>
            <person name="Jackson D.J."/>
            <person name="Leys S.P."/>
            <person name="Shu S."/>
            <person name="Woodcroft B.J."/>
            <person name="Vervoort M."/>
            <person name="Kosik K.S."/>
            <person name="Manning G."/>
            <person name="Degnan B.M."/>
            <person name="Rokhsar D.S."/>
        </authorList>
    </citation>
    <scope>NUCLEOTIDE SEQUENCE [LARGE SCALE GENOMIC DNA]</scope>
</reference>
<keyword evidence="2" id="KW-0805">Transcription regulation</keyword>
<sequence>MNTEVAPEEFEPEIKRGCWKEEPEDDELPLLNVPDNSRLGGVKMETADPSISLEICSKGGGSLLGQEELNPQSTTSTDSPEAEELEESPSPLLATPHSGITLTLDNMDLWSKFSAVATEMIITKSGRRMFPTFSASICGLQMDQKYTMTFRCNPADNKRYKFVNTSWVVAGKGESHIDDLLAHVHPDSPALGKHWLHNKVHFKKVKLTNNKNTRKGQIALNSMHKYIPCVIVSKFITRKKSEVVHVQEFPEAYFYAVTAYQNDQVTQLKIDNNPFAKAFRDSPADSELQSGFNYHGNWFNNGISRWPVPSSPLLGPSSYPQNSPLLSPKWPPLSPLLSPYQGDFTQVTFSQVTPSAMPITGPSPLPQFGSVFGWDSSTGHFSLATSNMFRPSLPTTPTIPTLPPTTGGANIADATHDV</sequence>
<dbReference type="KEGG" id="aqu:100632202"/>
<dbReference type="EMBL" id="EU433958">
    <property type="protein sequence ID" value="ACA04753.1"/>
    <property type="molecule type" value="mRNA"/>
</dbReference>
<keyword evidence="5 6" id="KW-0539">Nucleus</keyword>
<dbReference type="InterPro" id="IPR008967">
    <property type="entry name" value="p53-like_TF_DNA-bd_sf"/>
</dbReference>
<protein>
    <submittedName>
        <fullName evidence="9">TbxA</fullName>
    </submittedName>
</protein>
<dbReference type="EnsemblMetazoa" id="NM_001308626.1">
    <property type="protein sequence ID" value="NP_001295555.1"/>
    <property type="gene ID" value="LOC100632202"/>
</dbReference>
<dbReference type="SUPFAM" id="SSF49417">
    <property type="entry name" value="p53-like transcription factors"/>
    <property type="match status" value="1"/>
</dbReference>
<dbReference type="GO" id="GO:0045893">
    <property type="term" value="P:positive regulation of DNA-templated transcription"/>
    <property type="evidence" value="ECO:0007669"/>
    <property type="project" value="InterPro"/>
</dbReference>
<dbReference type="InterPro" id="IPR036960">
    <property type="entry name" value="T-box_sf"/>
</dbReference>
<dbReference type="GO" id="GO:0000785">
    <property type="term" value="C:chromatin"/>
    <property type="evidence" value="ECO:0007669"/>
    <property type="project" value="TreeGrafter"/>
</dbReference>
<dbReference type="GO" id="GO:0005634">
    <property type="term" value="C:nucleus"/>
    <property type="evidence" value="ECO:0007669"/>
    <property type="project" value="UniProtKB-SubCell"/>
</dbReference>
<feature type="region of interest" description="Disordered" evidence="7">
    <location>
        <begin position="395"/>
        <end position="418"/>
    </location>
</feature>
<dbReference type="Pfam" id="PF00907">
    <property type="entry name" value="T-box"/>
    <property type="match status" value="1"/>
</dbReference>
<feature type="compositionally biased region" description="Basic and acidic residues" evidence="7">
    <location>
        <begin position="12"/>
        <end position="21"/>
    </location>
</feature>
<dbReference type="OrthoDB" id="7442607at2759"/>
<evidence type="ECO:0000256" key="6">
    <source>
        <dbReference type="PROSITE-ProRule" id="PRU00201"/>
    </source>
</evidence>
<feature type="region of interest" description="Disordered" evidence="7">
    <location>
        <begin position="1"/>
        <end position="43"/>
    </location>
</feature>
<accession>B1A9Z0</accession>
<dbReference type="PROSITE" id="PS01264">
    <property type="entry name" value="TBOX_2"/>
    <property type="match status" value="1"/>
</dbReference>
<evidence type="ECO:0000256" key="7">
    <source>
        <dbReference type="SAM" id="MobiDB-lite"/>
    </source>
</evidence>
<evidence type="ECO:0000313" key="11">
    <source>
        <dbReference type="Proteomes" id="UP000007879"/>
    </source>
</evidence>
<reference evidence="9" key="1">
    <citation type="journal article" date="2006" name="Evol. Dev.">
        <title>Developmental expression of transcription factor genes in a demosponge: insights into the origin of metazoan multicellularity.</title>
        <authorList>
            <person name="Larroux C."/>
            <person name="Fahey B."/>
            <person name="Liubicich D."/>
            <person name="Hinman V.F."/>
            <person name="Gauthier M."/>
            <person name="Gongora M."/>
            <person name="Green K."/>
            <person name="Worheide G."/>
            <person name="Leys S.P."/>
            <person name="Degnan B.M."/>
        </authorList>
    </citation>
    <scope>NUCLEOTIDE SEQUENCE</scope>
</reference>
<evidence type="ECO:0000313" key="9">
    <source>
        <dbReference type="EMBL" id="ACA04753.1"/>
    </source>
</evidence>
<dbReference type="PANTHER" id="PTHR11267:SF181">
    <property type="entry name" value="OPTOMOTOR-BLIND PROTEIN"/>
    <property type="match status" value="1"/>
</dbReference>
<comment type="caution">
    <text evidence="6">Lacks conserved residue(s) required for the propagation of feature annotation.</text>
</comment>
<feature type="compositionally biased region" description="Acidic residues" evidence="7">
    <location>
        <begin position="1"/>
        <end position="11"/>
    </location>
</feature>
<proteinExistence type="evidence at transcript level"/>
<dbReference type="InterPro" id="IPR018186">
    <property type="entry name" value="TF_T-box_CS"/>
</dbReference>
<reference evidence="9" key="2">
    <citation type="submission" date="2008-01" db="EMBL/GenBank/DDBJ databases">
        <authorList>
            <person name="Larroux C."/>
            <person name="Fahey B."/>
            <person name="Liubicich D."/>
            <person name="Hinman V.F."/>
            <person name="Gauthier M."/>
            <person name="Gongora M."/>
            <person name="Green K."/>
            <person name="Worheide G."/>
            <person name="Leys S.P."/>
            <person name="Degnan B.M."/>
        </authorList>
    </citation>
    <scope>NUCLEOTIDE SEQUENCE</scope>
</reference>
<feature type="region of interest" description="Disordered" evidence="7">
    <location>
        <begin position="57"/>
        <end position="97"/>
    </location>
</feature>
<dbReference type="GO" id="GO:0000978">
    <property type="term" value="F:RNA polymerase II cis-regulatory region sequence-specific DNA binding"/>
    <property type="evidence" value="ECO:0007669"/>
    <property type="project" value="InterPro"/>
</dbReference>
<evidence type="ECO:0000256" key="1">
    <source>
        <dbReference type="ARBA" id="ARBA00004123"/>
    </source>
</evidence>
<dbReference type="Proteomes" id="UP000007879">
    <property type="component" value="Unassembled WGS sequence"/>
</dbReference>
<dbReference type="GO" id="GO:0001708">
    <property type="term" value="P:cell fate specification"/>
    <property type="evidence" value="ECO:0007669"/>
    <property type="project" value="TreeGrafter"/>
</dbReference>
<name>B1A9Z0_AMPQE</name>
<keyword evidence="11" id="KW-1185">Reference proteome</keyword>
<gene>
    <name evidence="10" type="primary">100632202</name>
</gene>
<dbReference type="CDD" id="cd00182">
    <property type="entry name" value="T-box"/>
    <property type="match status" value="1"/>
</dbReference>
<feature type="domain" description="T-box" evidence="8">
    <location>
        <begin position="104"/>
        <end position="281"/>
    </location>
</feature>
<keyword evidence="4" id="KW-0804">Transcription</keyword>
<dbReference type="PRINTS" id="PR00937">
    <property type="entry name" value="TBOX"/>
</dbReference>
<evidence type="ECO:0000313" key="10">
    <source>
        <dbReference type="EnsemblMetazoa" id="NP_001295555.1"/>
    </source>
</evidence>
<dbReference type="GO" id="GO:0000981">
    <property type="term" value="F:DNA-binding transcription factor activity, RNA polymerase II-specific"/>
    <property type="evidence" value="ECO:0007669"/>
    <property type="project" value="TreeGrafter"/>
</dbReference>
<evidence type="ECO:0000256" key="2">
    <source>
        <dbReference type="ARBA" id="ARBA00023015"/>
    </source>
</evidence>
<comment type="subcellular location">
    <subcellularLocation>
        <location evidence="1 6">Nucleus</location>
    </subcellularLocation>
</comment>
<dbReference type="AlphaFoldDB" id="B1A9Z0"/>
<dbReference type="SMART" id="SM00425">
    <property type="entry name" value="TBOX"/>
    <property type="match status" value="1"/>
</dbReference>
<evidence type="ECO:0000256" key="5">
    <source>
        <dbReference type="ARBA" id="ARBA00023242"/>
    </source>
</evidence>
<evidence type="ECO:0000256" key="4">
    <source>
        <dbReference type="ARBA" id="ARBA00023163"/>
    </source>
</evidence>
<dbReference type="Gene3D" id="2.60.40.820">
    <property type="entry name" value="Transcription factor, T-box"/>
    <property type="match status" value="1"/>
</dbReference>
<dbReference type="PROSITE" id="PS50252">
    <property type="entry name" value="TBOX_3"/>
    <property type="match status" value="1"/>
</dbReference>
<dbReference type="InterPro" id="IPR001699">
    <property type="entry name" value="TF_T-box"/>
</dbReference>
<feature type="compositionally biased region" description="Polar residues" evidence="7">
    <location>
        <begin position="69"/>
        <end position="78"/>
    </location>
</feature>
<keyword evidence="3 6" id="KW-0238">DNA-binding</keyword>
<evidence type="ECO:0000259" key="8">
    <source>
        <dbReference type="PROSITE" id="PS50252"/>
    </source>
</evidence>
<dbReference type="PANTHER" id="PTHR11267">
    <property type="entry name" value="T-BOX PROTEIN-RELATED"/>
    <property type="match status" value="1"/>
</dbReference>
<reference evidence="10" key="4">
    <citation type="submission" date="2024-06" db="UniProtKB">
        <authorList>
            <consortium name="EnsemblMetazoa"/>
        </authorList>
    </citation>
    <scope>IDENTIFICATION</scope>
</reference>